<dbReference type="AlphaFoldDB" id="A0A645JF09"/>
<reference evidence="1" key="1">
    <citation type="submission" date="2019-08" db="EMBL/GenBank/DDBJ databases">
        <authorList>
            <person name="Kucharzyk K."/>
            <person name="Murdoch R.W."/>
            <person name="Higgins S."/>
            <person name="Loffler F."/>
        </authorList>
    </citation>
    <scope>NUCLEOTIDE SEQUENCE</scope>
</reference>
<dbReference type="EMBL" id="VSSQ01139565">
    <property type="protein sequence ID" value="MPN62066.1"/>
    <property type="molecule type" value="Genomic_DNA"/>
</dbReference>
<proteinExistence type="predicted"/>
<name>A0A645JF09_9ZZZZ</name>
<sequence>MIINNYGGVYDLQTAVDDSLELLQKYAALGKYEVEFI</sequence>
<comment type="caution">
    <text evidence="1">The sequence shown here is derived from an EMBL/GenBank/DDBJ whole genome shotgun (WGS) entry which is preliminary data.</text>
</comment>
<protein>
    <submittedName>
        <fullName evidence="1">Uncharacterized protein</fullName>
    </submittedName>
</protein>
<evidence type="ECO:0000313" key="1">
    <source>
        <dbReference type="EMBL" id="MPN62066.1"/>
    </source>
</evidence>
<gene>
    <name evidence="1" type="ORF">SDC9_209812</name>
</gene>
<organism evidence="1">
    <name type="scientific">bioreactor metagenome</name>
    <dbReference type="NCBI Taxonomy" id="1076179"/>
    <lineage>
        <taxon>unclassified sequences</taxon>
        <taxon>metagenomes</taxon>
        <taxon>ecological metagenomes</taxon>
    </lineage>
</organism>
<accession>A0A645JF09</accession>